<dbReference type="AlphaFoldDB" id="A0A9Q8PJM8"/>
<dbReference type="KEGG" id="ffu:CLAFUR5_12699"/>
<dbReference type="GO" id="GO:0016747">
    <property type="term" value="F:acyltransferase activity, transferring groups other than amino-acyl groups"/>
    <property type="evidence" value="ECO:0007669"/>
    <property type="project" value="InterPro"/>
</dbReference>
<feature type="transmembrane region" description="Helical" evidence="1">
    <location>
        <begin position="387"/>
        <end position="408"/>
    </location>
</feature>
<sequence length="429" mass="48167">MIQATLLPTQEKTCLQTDPKSSDTNTRYLNGLRGIAALLVYLHHHAFHSHACQNGPAIFANAFGYDGKYYISTFPIIRLFFSGGPVAVSIFFVISGYVLALQPLRALHSHDSEKLLRHIGSGIFRRWTRLFLPVAITTFIWAMSWHIFDIMPANRANTIRLEATQWATNFLRYSFLFKDVPNAYNEHTWSIAFEFRGSMVIYTSLLAFRHLTTAFRILAQALLTSYFLWLVDGPYYACFTAGLLLADIDTQHLSTQVPPTICRLTSYLIIPLFLLALHLAGVPTHQPEDISYLRSSPGWYILSYLTPSNYSVFYHFWSAVLLIVTIPRLPVIRKILESKGCQYLGRISYSLYLVHGPILWSLGDAVYGALGCIDGQGGIFGLERRVLLAQCVLLLGTIGVAEVCTRVVDGNSVRFSKWLGRRGRIGGGG</sequence>
<feature type="domain" description="Acyltransferase 3" evidence="2">
    <location>
        <begin position="28"/>
        <end position="369"/>
    </location>
</feature>
<dbReference type="InterPro" id="IPR002656">
    <property type="entry name" value="Acyl_transf_3_dom"/>
</dbReference>
<dbReference type="Pfam" id="PF01757">
    <property type="entry name" value="Acyl_transf_3"/>
    <property type="match status" value="1"/>
</dbReference>
<dbReference type="GeneID" id="71992577"/>
<proteinExistence type="predicted"/>
<keyword evidence="1" id="KW-0472">Membrane</keyword>
<feature type="transmembrane region" description="Helical" evidence="1">
    <location>
        <begin position="343"/>
        <end position="360"/>
    </location>
</feature>
<accession>A0A9Q8PJM8</accession>
<dbReference type="InterPro" id="IPR050879">
    <property type="entry name" value="Acyltransferase_3"/>
</dbReference>
<feature type="transmembrane region" description="Helical" evidence="1">
    <location>
        <begin position="312"/>
        <end position="331"/>
    </location>
</feature>
<keyword evidence="1" id="KW-1133">Transmembrane helix</keyword>
<keyword evidence="4" id="KW-1185">Reference proteome</keyword>
<dbReference type="RefSeq" id="XP_047767965.1">
    <property type="nucleotide sequence ID" value="XM_047911847.1"/>
</dbReference>
<gene>
    <name evidence="3" type="ORF">CLAFUR5_12699</name>
</gene>
<reference evidence="3" key="2">
    <citation type="journal article" date="2022" name="Microb. Genom.">
        <title>A chromosome-scale genome assembly of the tomato pathogen Cladosporium fulvum reveals a compartmentalized genome architecture and the presence of a dispensable chromosome.</title>
        <authorList>
            <person name="Zaccaron A.Z."/>
            <person name="Chen L.H."/>
            <person name="Samaras A."/>
            <person name="Stergiopoulos I."/>
        </authorList>
    </citation>
    <scope>NUCLEOTIDE SEQUENCE</scope>
    <source>
        <strain evidence="3">Race5_Kim</strain>
    </source>
</reference>
<organism evidence="3 4">
    <name type="scientific">Passalora fulva</name>
    <name type="common">Tomato leaf mold</name>
    <name type="synonym">Cladosporium fulvum</name>
    <dbReference type="NCBI Taxonomy" id="5499"/>
    <lineage>
        <taxon>Eukaryota</taxon>
        <taxon>Fungi</taxon>
        <taxon>Dikarya</taxon>
        <taxon>Ascomycota</taxon>
        <taxon>Pezizomycotina</taxon>
        <taxon>Dothideomycetes</taxon>
        <taxon>Dothideomycetidae</taxon>
        <taxon>Mycosphaerellales</taxon>
        <taxon>Mycosphaerellaceae</taxon>
        <taxon>Fulvia</taxon>
    </lineage>
</organism>
<keyword evidence="1" id="KW-0812">Transmembrane</keyword>
<evidence type="ECO:0000259" key="2">
    <source>
        <dbReference type="Pfam" id="PF01757"/>
    </source>
</evidence>
<reference evidence="3" key="1">
    <citation type="submission" date="2021-12" db="EMBL/GenBank/DDBJ databases">
        <authorList>
            <person name="Zaccaron A."/>
            <person name="Stergiopoulos I."/>
        </authorList>
    </citation>
    <scope>NUCLEOTIDE SEQUENCE</scope>
    <source>
        <strain evidence="3">Race5_Kim</strain>
    </source>
</reference>
<feature type="transmembrane region" description="Helical" evidence="1">
    <location>
        <begin position="130"/>
        <end position="148"/>
    </location>
</feature>
<dbReference type="PANTHER" id="PTHR23028">
    <property type="entry name" value="ACETYLTRANSFERASE"/>
    <property type="match status" value="1"/>
</dbReference>
<dbReference type="OrthoDB" id="5405781at2759"/>
<evidence type="ECO:0000256" key="1">
    <source>
        <dbReference type="SAM" id="Phobius"/>
    </source>
</evidence>
<evidence type="ECO:0000313" key="3">
    <source>
        <dbReference type="EMBL" id="UJO23599.1"/>
    </source>
</evidence>
<feature type="transmembrane region" description="Helical" evidence="1">
    <location>
        <begin position="260"/>
        <end position="280"/>
    </location>
</feature>
<protein>
    <submittedName>
        <fullName evidence="3">O-acetyltransferase PaAT-1</fullName>
    </submittedName>
</protein>
<feature type="transmembrane region" description="Helical" evidence="1">
    <location>
        <begin position="76"/>
        <end position="100"/>
    </location>
</feature>
<dbReference type="EMBL" id="CP090173">
    <property type="protein sequence ID" value="UJO23599.1"/>
    <property type="molecule type" value="Genomic_DNA"/>
</dbReference>
<evidence type="ECO:0000313" key="4">
    <source>
        <dbReference type="Proteomes" id="UP000756132"/>
    </source>
</evidence>
<name>A0A9Q8PJM8_PASFU</name>
<dbReference type="PANTHER" id="PTHR23028:SF125">
    <property type="entry name" value="ACYLTRANSFERASE"/>
    <property type="match status" value="1"/>
</dbReference>
<dbReference type="Proteomes" id="UP000756132">
    <property type="component" value="Chromosome 11"/>
</dbReference>